<evidence type="ECO:0000313" key="1">
    <source>
        <dbReference type="EMBL" id="MFJ1471536.1"/>
    </source>
</evidence>
<gene>
    <name evidence="1" type="ORF">QPK29_027770</name>
</gene>
<sequence>MRNVIRLGDATSHGGKVISARASHFKVNGIPVACVGDACSCPIQGHSGCTIASGSPHHRINGVSMAFEDDVTSCGAKLKSSLDNYRTT</sequence>
<proteinExistence type="predicted"/>
<keyword evidence="2" id="KW-1185">Reference proteome</keyword>
<dbReference type="EMBL" id="JASNRB020000023">
    <property type="protein sequence ID" value="MFJ1471536.1"/>
    <property type="molecule type" value="Genomic_DNA"/>
</dbReference>
<protein>
    <submittedName>
        <fullName evidence="1">PAAR domain-containing protein</fullName>
    </submittedName>
</protein>
<reference evidence="1" key="1">
    <citation type="submission" date="2024-11" db="EMBL/GenBank/DDBJ databases">
        <title>Description of Massilia orientalis sp. nov., isolated from rhizosphere soil of Ageratina adenophora.</title>
        <authorList>
            <person name="Wang Y."/>
        </authorList>
    </citation>
    <scope>NUCLEOTIDE SEQUENCE</scope>
    <source>
        <strain evidence="1">YIM B02787</strain>
    </source>
</reference>
<accession>A0ACC7MI22</accession>
<organism evidence="1 2">
    <name type="scientific">Massilia orientalis</name>
    <dbReference type="NCBI Taxonomy" id="3050128"/>
    <lineage>
        <taxon>Bacteria</taxon>
        <taxon>Pseudomonadati</taxon>
        <taxon>Pseudomonadota</taxon>
        <taxon>Betaproteobacteria</taxon>
        <taxon>Burkholderiales</taxon>
        <taxon>Oxalobacteraceae</taxon>
        <taxon>Telluria group</taxon>
        <taxon>Massilia</taxon>
    </lineage>
</organism>
<comment type="caution">
    <text evidence="1">The sequence shown here is derived from an EMBL/GenBank/DDBJ whole genome shotgun (WGS) entry which is preliminary data.</text>
</comment>
<name>A0ACC7MI22_9BURK</name>
<evidence type="ECO:0000313" key="2">
    <source>
        <dbReference type="Proteomes" id="UP001168096"/>
    </source>
</evidence>
<dbReference type="Proteomes" id="UP001168096">
    <property type="component" value="Unassembled WGS sequence"/>
</dbReference>